<dbReference type="Gene3D" id="3.10.129.10">
    <property type="entry name" value="Hotdog Thioesterase"/>
    <property type="match status" value="1"/>
</dbReference>
<dbReference type="Pfam" id="PF13452">
    <property type="entry name" value="FAS1_DH_region"/>
    <property type="match status" value="1"/>
</dbReference>
<feature type="domain" description="ChsH2 C-terminal OB-fold" evidence="1">
    <location>
        <begin position="245"/>
        <end position="304"/>
    </location>
</feature>
<dbReference type="InterPro" id="IPR012340">
    <property type="entry name" value="NA-bd_OB-fold"/>
</dbReference>
<keyword evidence="5" id="KW-1185">Reference proteome</keyword>
<name>A0ABU2ZFJ7_9SPHN</name>
<organism evidence="4 5">
    <name type="scientific">Croceicoccus esteveae</name>
    <dbReference type="NCBI Taxonomy" id="3075597"/>
    <lineage>
        <taxon>Bacteria</taxon>
        <taxon>Pseudomonadati</taxon>
        <taxon>Pseudomonadota</taxon>
        <taxon>Alphaproteobacteria</taxon>
        <taxon>Sphingomonadales</taxon>
        <taxon>Erythrobacteraceae</taxon>
        <taxon>Croceicoccus</taxon>
    </lineage>
</organism>
<gene>
    <name evidence="4" type="ORF">RM533_04160</name>
</gene>
<dbReference type="RefSeq" id="WP_311339943.1">
    <property type="nucleotide sequence ID" value="NZ_JAVRHS010000002.1"/>
</dbReference>
<dbReference type="Pfam" id="PF12172">
    <property type="entry name" value="zf-ChsH2"/>
    <property type="match status" value="1"/>
</dbReference>
<dbReference type="SUPFAM" id="SSF54637">
    <property type="entry name" value="Thioesterase/thiol ester dehydrase-isomerase"/>
    <property type="match status" value="1"/>
</dbReference>
<evidence type="ECO:0000313" key="5">
    <source>
        <dbReference type="Proteomes" id="UP001259803"/>
    </source>
</evidence>
<evidence type="ECO:0000313" key="4">
    <source>
        <dbReference type="EMBL" id="MDT0575375.1"/>
    </source>
</evidence>
<feature type="domain" description="ChsH2 rubredoxin-like zinc ribbon" evidence="2">
    <location>
        <begin position="207"/>
        <end position="243"/>
    </location>
</feature>
<dbReference type="InterPro" id="IPR022002">
    <property type="entry name" value="ChsH2_Znr"/>
</dbReference>
<evidence type="ECO:0000259" key="2">
    <source>
        <dbReference type="Pfam" id="PF12172"/>
    </source>
</evidence>
<accession>A0ABU2ZFJ7</accession>
<dbReference type="InterPro" id="IPR029069">
    <property type="entry name" value="HotDog_dom_sf"/>
</dbReference>
<dbReference type="Gene3D" id="6.10.30.10">
    <property type="match status" value="1"/>
</dbReference>
<dbReference type="CDD" id="cd03441">
    <property type="entry name" value="R_hydratase_like"/>
    <property type="match status" value="1"/>
</dbReference>
<dbReference type="PANTHER" id="PTHR34075:SF5">
    <property type="entry name" value="BLR3430 PROTEIN"/>
    <property type="match status" value="1"/>
</dbReference>
<dbReference type="InterPro" id="IPR039569">
    <property type="entry name" value="FAS1-like_DH_region"/>
</dbReference>
<comment type="caution">
    <text evidence="4">The sequence shown here is derived from an EMBL/GenBank/DDBJ whole genome shotgun (WGS) entry which is preliminary data.</text>
</comment>
<reference evidence="4 5" key="1">
    <citation type="submission" date="2023-09" db="EMBL/GenBank/DDBJ databases">
        <authorList>
            <person name="Rey-Velasco X."/>
        </authorList>
    </citation>
    <scope>NUCLEOTIDE SEQUENCE [LARGE SCALE GENOMIC DNA]</scope>
    <source>
        <strain evidence="4 5">F390</strain>
    </source>
</reference>
<evidence type="ECO:0000259" key="1">
    <source>
        <dbReference type="Pfam" id="PF01796"/>
    </source>
</evidence>
<dbReference type="PANTHER" id="PTHR34075">
    <property type="entry name" value="BLR3430 PROTEIN"/>
    <property type="match status" value="1"/>
</dbReference>
<sequence length="324" mass="36019">MTESKDVLQEARIWVGKQSGKPARARDPVNVPMIRRWCEAMGLTDPVYVDRQAAQAAGYRDIIAPAAMMEVWTMSAYDPRGRQPEDSIPVIDLFDDHGYIGVVATDLQQEYMRPLVVGDVITCTIIVDDVSDEKRTALGIGHFVTLRHEFTDQDDQIVGQMMFRILKFKPNLKQDEAASITEAAGAKPDRTPAHPRPGITHDHAHYWKGIAERKLLIQQCSGCGRLRHPPGPACPVCHALEWEAKEASGRGKLHSFVVVHQPKVPGFSYPLPVLLVELEEGVRMVANAIDVDRDALTIGADLMLDFLEVEPGYLLPGFRLAKVD</sequence>
<feature type="domain" description="FAS1-like dehydratase" evidence="3">
    <location>
        <begin position="24"/>
        <end position="158"/>
    </location>
</feature>
<protein>
    <submittedName>
        <fullName evidence="4">MaoC family dehydratase N-terminal domain-containing protein</fullName>
    </submittedName>
</protein>
<dbReference type="Pfam" id="PF01796">
    <property type="entry name" value="OB_ChsH2_C"/>
    <property type="match status" value="1"/>
</dbReference>
<dbReference type="InterPro" id="IPR052513">
    <property type="entry name" value="Thioester_dehydratase-like"/>
</dbReference>
<evidence type="ECO:0000259" key="3">
    <source>
        <dbReference type="Pfam" id="PF13452"/>
    </source>
</evidence>
<proteinExistence type="predicted"/>
<dbReference type="InterPro" id="IPR002878">
    <property type="entry name" value="ChsH2_C"/>
</dbReference>
<dbReference type="EMBL" id="JAVRHS010000002">
    <property type="protein sequence ID" value="MDT0575375.1"/>
    <property type="molecule type" value="Genomic_DNA"/>
</dbReference>
<dbReference type="SUPFAM" id="SSF50249">
    <property type="entry name" value="Nucleic acid-binding proteins"/>
    <property type="match status" value="1"/>
</dbReference>
<dbReference type="Proteomes" id="UP001259803">
    <property type="component" value="Unassembled WGS sequence"/>
</dbReference>